<dbReference type="GO" id="GO:0015078">
    <property type="term" value="F:proton transmembrane transporter activity"/>
    <property type="evidence" value="ECO:0007669"/>
    <property type="project" value="InterPro"/>
</dbReference>
<dbReference type="GO" id="GO:0015986">
    <property type="term" value="P:proton motive force-driven ATP synthesis"/>
    <property type="evidence" value="ECO:0007669"/>
    <property type="project" value="InterPro"/>
</dbReference>
<dbReference type="AlphaFoldDB" id="A0A343UY21"/>
<evidence type="ECO:0000256" key="4">
    <source>
        <dbReference type="ARBA" id="ARBA00022781"/>
    </source>
</evidence>
<evidence type="ECO:0000256" key="1">
    <source>
        <dbReference type="ARBA" id="ARBA00004325"/>
    </source>
</evidence>
<keyword evidence="7" id="KW-0472">Membrane</keyword>
<dbReference type="EMBL" id="MG787098">
    <property type="protein sequence ID" value="AVK39578.1"/>
    <property type="molecule type" value="Genomic_DNA"/>
</dbReference>
<comment type="subcellular location">
    <subcellularLocation>
        <location evidence="1">Mitochondrion membrane</location>
    </subcellularLocation>
</comment>
<dbReference type="Pfam" id="PF05405">
    <property type="entry name" value="Mt_ATP-synt_B"/>
    <property type="match status" value="1"/>
</dbReference>
<gene>
    <name evidence="8" type="primary">atp4</name>
</gene>
<organism evidence="8">
    <name type="scientific">Sheathia arcuata</name>
    <dbReference type="NCBI Taxonomy" id="340433"/>
    <lineage>
        <taxon>Eukaryota</taxon>
        <taxon>Rhodophyta</taxon>
        <taxon>Florideophyceae</taxon>
        <taxon>Nemaliophycidae</taxon>
        <taxon>Batrachospermales</taxon>
        <taxon>Batrachospermaceae</taxon>
        <taxon>Sheathia</taxon>
    </lineage>
</organism>
<evidence type="ECO:0000256" key="7">
    <source>
        <dbReference type="ARBA" id="ARBA00023136"/>
    </source>
</evidence>
<reference evidence="8" key="1">
    <citation type="journal article" date="2018" name="Mitochondrial DNA Part B Resour">
        <title>Complete mitochondrial genomes of six species of the freshwater red algal order Batrachospermales (Rhodophyta).</title>
        <authorList>
            <person name="Paiano M.O."/>
            <person name="Del Cortona A."/>
            <person name="Costa J.F."/>
            <person name="Liu S.-L."/>
            <person name="Verbruggen H."/>
            <person name="De Clerck O."/>
            <person name="Necchi O."/>
        </authorList>
    </citation>
    <scope>NUCLEOTIDE SEQUENCE</scope>
    <source>
        <strain evidence="8">J.0228</strain>
    </source>
</reference>
<dbReference type="InterPro" id="IPR008688">
    <property type="entry name" value="ATP_synth_Bsub_B/MI25"/>
</dbReference>
<keyword evidence="4" id="KW-0375">Hydrogen ion transport</keyword>
<keyword evidence="6 8" id="KW-0496">Mitochondrion</keyword>
<evidence type="ECO:0000256" key="2">
    <source>
        <dbReference type="ARBA" id="ARBA00022448"/>
    </source>
</evidence>
<evidence type="ECO:0000313" key="8">
    <source>
        <dbReference type="EMBL" id="AVK39578.1"/>
    </source>
</evidence>
<sequence length="181" mass="21729">MLNYFILLFTLLTFNNIILLNEETLILSCFIVFSWLFNKNVGTLLKKDFNHRSNEIKSTIQLSLKEIEISLNKALNTKYNLWNLFYNFKLLAKHYLKFSYIVSDWYYSYKLKTTKTNFPQRLQFIYRLENCTSKLLSLVLTKKLIKIVQLKSFYSLKLKNPYFICLNKINIRECLQSIKLT</sequence>
<dbReference type="GO" id="GO:0031966">
    <property type="term" value="C:mitochondrial membrane"/>
    <property type="evidence" value="ECO:0007669"/>
    <property type="project" value="UniProtKB-SubCell"/>
</dbReference>
<proteinExistence type="predicted"/>
<reference evidence="8" key="2">
    <citation type="submission" date="2018-01" db="EMBL/GenBank/DDBJ databases">
        <authorList>
            <person name="Gaut B.S."/>
            <person name="Morton B.R."/>
            <person name="Clegg M.T."/>
            <person name="Duvall M.R."/>
        </authorList>
    </citation>
    <scope>NUCLEOTIDE SEQUENCE</scope>
    <source>
        <strain evidence="8">J.0228</strain>
    </source>
</reference>
<accession>A0A343UY21</accession>
<evidence type="ECO:0000256" key="3">
    <source>
        <dbReference type="ARBA" id="ARBA00022547"/>
    </source>
</evidence>
<geneLocation type="mitochondrion" evidence="8"/>
<name>A0A343UY21_9FLOR</name>
<evidence type="ECO:0000256" key="6">
    <source>
        <dbReference type="ARBA" id="ARBA00023128"/>
    </source>
</evidence>
<evidence type="ECO:0000256" key="5">
    <source>
        <dbReference type="ARBA" id="ARBA00023065"/>
    </source>
</evidence>
<protein>
    <submittedName>
        <fullName evidence="8">ATP synthase F0 subunit 4</fullName>
    </submittedName>
</protein>
<keyword evidence="2" id="KW-0813">Transport</keyword>
<keyword evidence="5" id="KW-0406">Ion transport</keyword>
<keyword evidence="3" id="KW-0138">CF(0)</keyword>
<dbReference type="GO" id="GO:0045259">
    <property type="term" value="C:proton-transporting ATP synthase complex"/>
    <property type="evidence" value="ECO:0007669"/>
    <property type="project" value="UniProtKB-KW"/>
</dbReference>